<feature type="region of interest" description="Disordered" evidence="4">
    <location>
        <begin position="1"/>
        <end position="29"/>
    </location>
</feature>
<dbReference type="InterPro" id="IPR029063">
    <property type="entry name" value="SAM-dependent_MTases_sf"/>
</dbReference>
<proteinExistence type="inferred from homology"/>
<comment type="similarity">
    <text evidence="3">Belongs to the methyltransferase superfamily. RsmD family.</text>
</comment>
<keyword evidence="3" id="KW-0949">S-adenosyl-L-methionine</keyword>
<comment type="catalytic activity">
    <reaction evidence="3">
        <text>guanosine(966) in 16S rRNA + S-adenosyl-L-methionine = N(2)-methylguanosine(966) in 16S rRNA + S-adenosyl-L-homocysteine + H(+)</text>
        <dbReference type="Rhea" id="RHEA:23548"/>
        <dbReference type="Rhea" id="RHEA-COMP:10211"/>
        <dbReference type="Rhea" id="RHEA-COMP:10212"/>
        <dbReference type="ChEBI" id="CHEBI:15378"/>
        <dbReference type="ChEBI" id="CHEBI:57856"/>
        <dbReference type="ChEBI" id="CHEBI:59789"/>
        <dbReference type="ChEBI" id="CHEBI:74269"/>
        <dbReference type="ChEBI" id="CHEBI:74481"/>
        <dbReference type="EC" id="2.1.1.171"/>
    </reaction>
</comment>
<protein>
    <recommendedName>
        <fullName evidence="3">Ribosomal RNA small subunit methyltransferase D</fullName>
        <ecNumber evidence="3">2.1.1.171</ecNumber>
    </recommendedName>
</protein>
<dbReference type="PIRSF" id="PIRSF004553">
    <property type="entry name" value="CHP00095"/>
    <property type="match status" value="1"/>
</dbReference>
<dbReference type="GO" id="GO:0052913">
    <property type="term" value="F:16S rRNA (guanine(966)-N(2))-methyltransferase activity"/>
    <property type="evidence" value="ECO:0007669"/>
    <property type="project" value="UniProtKB-EC"/>
</dbReference>
<accession>A0A939IKF1</accession>
<evidence type="ECO:0000256" key="3">
    <source>
        <dbReference type="PIRNR" id="PIRNR004553"/>
    </source>
</evidence>
<dbReference type="CDD" id="cd02440">
    <property type="entry name" value="AdoMet_MTases"/>
    <property type="match status" value="1"/>
</dbReference>
<comment type="caution">
    <text evidence="5">The sequence shown here is derived from an EMBL/GenBank/DDBJ whole genome shotgun (WGS) entry which is preliminary data.</text>
</comment>
<dbReference type="Pfam" id="PF03602">
    <property type="entry name" value="Cons_hypoth95"/>
    <property type="match status" value="1"/>
</dbReference>
<dbReference type="NCBIfam" id="TIGR00095">
    <property type="entry name" value="16S rRNA (guanine(966)-N(2))-methyltransferase RsmD"/>
    <property type="match status" value="1"/>
</dbReference>
<dbReference type="EMBL" id="JAFKCZ010000007">
    <property type="protein sequence ID" value="MBN7797266.1"/>
    <property type="molecule type" value="Genomic_DNA"/>
</dbReference>
<dbReference type="PANTHER" id="PTHR43542:SF1">
    <property type="entry name" value="METHYLTRANSFERASE"/>
    <property type="match status" value="1"/>
</dbReference>
<dbReference type="PANTHER" id="PTHR43542">
    <property type="entry name" value="METHYLTRANSFERASE"/>
    <property type="match status" value="1"/>
</dbReference>
<dbReference type="InterPro" id="IPR004398">
    <property type="entry name" value="RNA_MeTrfase_RsmD"/>
</dbReference>
<dbReference type="EC" id="2.1.1.171" evidence="3"/>
<evidence type="ECO:0000256" key="1">
    <source>
        <dbReference type="ARBA" id="ARBA00022603"/>
    </source>
</evidence>
<organism evidence="5 6">
    <name type="scientific">Parahaliea mediterranea</name>
    <dbReference type="NCBI Taxonomy" id="651086"/>
    <lineage>
        <taxon>Bacteria</taxon>
        <taxon>Pseudomonadati</taxon>
        <taxon>Pseudomonadota</taxon>
        <taxon>Gammaproteobacteria</taxon>
        <taxon>Cellvibrionales</taxon>
        <taxon>Halieaceae</taxon>
        <taxon>Parahaliea</taxon>
    </lineage>
</organism>
<keyword evidence="1 3" id="KW-0489">Methyltransferase</keyword>
<evidence type="ECO:0000256" key="4">
    <source>
        <dbReference type="SAM" id="MobiDB-lite"/>
    </source>
</evidence>
<evidence type="ECO:0000313" key="5">
    <source>
        <dbReference type="EMBL" id="MBN7797266.1"/>
    </source>
</evidence>
<feature type="compositionally biased region" description="Basic and acidic residues" evidence="4">
    <location>
        <begin position="17"/>
        <end position="29"/>
    </location>
</feature>
<name>A0A939IKF1_9GAMM</name>
<keyword evidence="6" id="KW-1185">Reference proteome</keyword>
<keyword evidence="3" id="KW-0698">rRNA processing</keyword>
<comment type="function">
    <text evidence="3">Specifically methylates the guanine in position 966 of 16S rRNA in the assembled 30S particle.</text>
</comment>
<gene>
    <name evidence="5" type="primary">rsmD</name>
    <name evidence="5" type="ORF">JYP50_11715</name>
</gene>
<evidence type="ECO:0000313" key="6">
    <source>
        <dbReference type="Proteomes" id="UP000664303"/>
    </source>
</evidence>
<evidence type="ECO:0000256" key="2">
    <source>
        <dbReference type="ARBA" id="ARBA00022679"/>
    </source>
</evidence>
<reference evidence="5" key="1">
    <citation type="submission" date="2021-02" db="EMBL/GenBank/DDBJ databases">
        <title>PHA producing bacteria isolated from coastal sediment in Guangdong, Shenzhen.</title>
        <authorList>
            <person name="Zheng W."/>
            <person name="Yu S."/>
            <person name="Huang Y."/>
        </authorList>
    </citation>
    <scope>NUCLEOTIDE SEQUENCE</scope>
    <source>
        <strain evidence="5">TN14-10</strain>
    </source>
</reference>
<dbReference type="RefSeq" id="WP_206560700.1">
    <property type="nucleotide sequence ID" value="NZ_JAFKCZ010000007.1"/>
</dbReference>
<dbReference type="SUPFAM" id="SSF53335">
    <property type="entry name" value="S-adenosyl-L-methionine-dependent methyltransferases"/>
    <property type="match status" value="1"/>
</dbReference>
<dbReference type="AlphaFoldDB" id="A0A939IKF1"/>
<dbReference type="Proteomes" id="UP000664303">
    <property type="component" value="Unassembled WGS sequence"/>
</dbReference>
<keyword evidence="2 3" id="KW-0808">Transferase</keyword>
<sequence>MPRHNSGPRGAHQQRPGGERTGRGGDSRLRIIGGRWRGRKLAFTPAEGLRPTTDRVRETLFNWLAPDIRDARCLDLFCGSGALGLEALSRGARHCDFVDTNSGNLQRVVAHLETLEARSMGTCHGGPADRFLEQAAPGWDIVFIDPPFEQGLAAPACRLLDQRKLLRPGARIYLETGAGEASPELPADWHLHREKRAGGVIYRLYFTPGDG</sequence>
<dbReference type="Gene3D" id="3.40.50.150">
    <property type="entry name" value="Vaccinia Virus protein VP39"/>
    <property type="match status" value="1"/>
</dbReference>